<dbReference type="Pfam" id="PF03572">
    <property type="entry name" value="Peptidase_S41"/>
    <property type="match status" value="1"/>
</dbReference>
<dbReference type="Gene3D" id="3.90.226.10">
    <property type="entry name" value="2-enoyl-CoA Hydratase, Chain A, domain 1"/>
    <property type="match status" value="1"/>
</dbReference>
<evidence type="ECO:0000259" key="2">
    <source>
        <dbReference type="Pfam" id="PF03572"/>
    </source>
</evidence>
<dbReference type="EMBL" id="VRTS01000012">
    <property type="protein sequence ID" value="TXK59624.1"/>
    <property type="molecule type" value="Genomic_DNA"/>
</dbReference>
<evidence type="ECO:0000313" key="4">
    <source>
        <dbReference type="Proteomes" id="UP000321248"/>
    </source>
</evidence>
<dbReference type="AlphaFoldDB" id="A0A5C8KJR2"/>
<dbReference type="SUPFAM" id="SSF52096">
    <property type="entry name" value="ClpP/crotonase"/>
    <property type="match status" value="1"/>
</dbReference>
<accession>A0A5C8KJR2</accession>
<dbReference type="GO" id="GO:0006508">
    <property type="term" value="P:proteolysis"/>
    <property type="evidence" value="ECO:0007669"/>
    <property type="project" value="InterPro"/>
</dbReference>
<proteinExistence type="predicted"/>
<feature type="chain" id="PRO_5022956475" description="Tail specific protease domain-containing protein" evidence="1">
    <location>
        <begin position="26"/>
        <end position="460"/>
    </location>
</feature>
<dbReference type="GO" id="GO:0008236">
    <property type="term" value="F:serine-type peptidase activity"/>
    <property type="evidence" value="ECO:0007669"/>
    <property type="project" value="InterPro"/>
</dbReference>
<dbReference type="Proteomes" id="UP000321248">
    <property type="component" value="Unassembled WGS sequence"/>
</dbReference>
<dbReference type="InterPro" id="IPR029045">
    <property type="entry name" value="ClpP/crotonase-like_dom_sf"/>
</dbReference>
<organism evidence="3 4">
    <name type="scientific">Alkalisalibacterium limincola</name>
    <dbReference type="NCBI Taxonomy" id="2699169"/>
    <lineage>
        <taxon>Bacteria</taxon>
        <taxon>Pseudomonadati</taxon>
        <taxon>Pseudomonadota</taxon>
        <taxon>Gammaproteobacteria</taxon>
        <taxon>Lysobacterales</taxon>
        <taxon>Lysobacteraceae</taxon>
        <taxon>Alkalisalibacterium</taxon>
    </lineage>
</organism>
<comment type="caution">
    <text evidence="3">The sequence shown here is derived from an EMBL/GenBank/DDBJ whole genome shotgun (WGS) entry which is preliminary data.</text>
</comment>
<name>A0A5C8KJR2_9GAMM</name>
<evidence type="ECO:0000313" key="3">
    <source>
        <dbReference type="EMBL" id="TXK59624.1"/>
    </source>
</evidence>
<feature type="signal peptide" evidence="1">
    <location>
        <begin position="1"/>
        <end position="25"/>
    </location>
</feature>
<sequence length="460" mass="50703">MSFHIRVFQGIALSCCTLLGGYAMATPWSDMAKQDLQALHDILSENHPGAVDEENTRFRRWLADGLEAGMRDAEAAASLSDYRTTLLKYTNGFRDNHIFLVPRADMLYRRWPGFTVHQDSEGRFLATLSEVQEVPDGAQITRCDDVMLSVRLDRDLAPVSWNPDVPHRKGRLAPELFFLGMDVEPPASCEVVVDGVVQPVDLAWRPLPREEALEKISLARGANTPPFGVRSVSGVWFVSMPHMGDVPEDFFTDLEASRDRLREASHVVLDMRGNGGGNSQHGARVLSILYGEDAVGAIVGSFDWTVDWRASPGNLAELRKQTFRGEQFFDDMAASIEAGRPFHRTSQPPTATAEPGAASPFSGKVFALTDGACASACLDFMDVALRLPGVTHIGLPTSADAVYIDNRSERLPSGLSVISFGMKVYRNRVRANNEYYTPSLRWPGGLMTDEAVAAWVKELN</sequence>
<protein>
    <recommendedName>
        <fullName evidence="2">Tail specific protease domain-containing protein</fullName>
    </recommendedName>
</protein>
<evidence type="ECO:0000256" key="1">
    <source>
        <dbReference type="SAM" id="SignalP"/>
    </source>
</evidence>
<reference evidence="3 4" key="1">
    <citation type="submission" date="2019-08" db="EMBL/GenBank/DDBJ databases">
        <authorList>
            <person name="Karlyshev A.V."/>
        </authorList>
    </citation>
    <scope>NUCLEOTIDE SEQUENCE [LARGE SCALE GENOMIC DNA]</scope>
    <source>
        <strain evidence="3 4">Alg18-2.2</strain>
    </source>
</reference>
<dbReference type="RefSeq" id="WP_147892529.1">
    <property type="nucleotide sequence ID" value="NZ_VRTS01000012.1"/>
</dbReference>
<keyword evidence="1" id="KW-0732">Signal</keyword>
<gene>
    <name evidence="3" type="ORF">FU658_13335</name>
</gene>
<feature type="domain" description="Tail specific protease" evidence="2">
    <location>
        <begin position="248"/>
        <end position="398"/>
    </location>
</feature>
<dbReference type="InterPro" id="IPR005151">
    <property type="entry name" value="Tail-specific_protease"/>
</dbReference>
<keyword evidence="4" id="KW-1185">Reference proteome</keyword>
<dbReference type="OrthoDB" id="7266775at2"/>